<evidence type="ECO:0000256" key="1">
    <source>
        <dbReference type="SAM" id="MobiDB-lite"/>
    </source>
</evidence>
<dbReference type="EMBL" id="JAKOGI010000869">
    <property type="protein sequence ID" value="KAJ8429690.1"/>
    <property type="molecule type" value="Genomic_DNA"/>
</dbReference>
<dbReference type="AlphaFoldDB" id="A0A9Q1Q5Z6"/>
<feature type="compositionally biased region" description="Polar residues" evidence="1">
    <location>
        <begin position="102"/>
        <end position="112"/>
    </location>
</feature>
<gene>
    <name evidence="2" type="ORF">Cgig2_004489</name>
</gene>
<feature type="compositionally biased region" description="Basic and acidic residues" evidence="1">
    <location>
        <begin position="75"/>
        <end position="85"/>
    </location>
</feature>
<reference evidence="2" key="1">
    <citation type="submission" date="2022-04" db="EMBL/GenBank/DDBJ databases">
        <title>Carnegiea gigantea Genome sequencing and assembly v2.</title>
        <authorList>
            <person name="Copetti D."/>
            <person name="Sanderson M.J."/>
            <person name="Burquez A."/>
            <person name="Wojciechowski M.F."/>
        </authorList>
    </citation>
    <scope>NUCLEOTIDE SEQUENCE</scope>
    <source>
        <strain evidence="2">SGP5-SGP5p</strain>
        <tissue evidence="2">Aerial part</tissue>
    </source>
</reference>
<sequence length="175" mass="19413">MFAVQVEQARLRLHLMFSVVNEDFSISPGGASAPKIPQQRQRTEQEKPHRKRWTGEIPARLRRPESTAELAGSDKNFRRTQHLDRQLPTPSSDAQILRKTKGNPSNPRTTTGKRAAGGSQRPKVHRTSGNPPMTTPGTLNSTGHLLSSRPVFPTKRRGRKEVGAGTRRGGYLVAH</sequence>
<feature type="region of interest" description="Disordered" evidence="1">
    <location>
        <begin position="28"/>
        <end position="175"/>
    </location>
</feature>
<evidence type="ECO:0000313" key="3">
    <source>
        <dbReference type="Proteomes" id="UP001153076"/>
    </source>
</evidence>
<organism evidence="2 3">
    <name type="scientific">Carnegiea gigantea</name>
    <dbReference type="NCBI Taxonomy" id="171969"/>
    <lineage>
        <taxon>Eukaryota</taxon>
        <taxon>Viridiplantae</taxon>
        <taxon>Streptophyta</taxon>
        <taxon>Embryophyta</taxon>
        <taxon>Tracheophyta</taxon>
        <taxon>Spermatophyta</taxon>
        <taxon>Magnoliopsida</taxon>
        <taxon>eudicotyledons</taxon>
        <taxon>Gunneridae</taxon>
        <taxon>Pentapetalae</taxon>
        <taxon>Caryophyllales</taxon>
        <taxon>Cactineae</taxon>
        <taxon>Cactaceae</taxon>
        <taxon>Cactoideae</taxon>
        <taxon>Echinocereeae</taxon>
        <taxon>Carnegiea</taxon>
    </lineage>
</organism>
<comment type="caution">
    <text evidence="2">The sequence shown here is derived from an EMBL/GenBank/DDBJ whole genome shotgun (WGS) entry which is preliminary data.</text>
</comment>
<proteinExistence type="predicted"/>
<evidence type="ECO:0000313" key="2">
    <source>
        <dbReference type="EMBL" id="KAJ8429690.1"/>
    </source>
</evidence>
<feature type="compositionally biased region" description="Polar residues" evidence="1">
    <location>
        <begin position="127"/>
        <end position="145"/>
    </location>
</feature>
<dbReference type="Proteomes" id="UP001153076">
    <property type="component" value="Unassembled WGS sequence"/>
</dbReference>
<keyword evidence="3" id="KW-1185">Reference proteome</keyword>
<name>A0A9Q1Q5Z6_9CARY</name>
<protein>
    <submittedName>
        <fullName evidence="2">Uncharacterized protein</fullName>
    </submittedName>
</protein>
<accession>A0A9Q1Q5Z6</accession>